<evidence type="ECO:0000256" key="1">
    <source>
        <dbReference type="PROSITE-ProRule" id="PRU00182"/>
    </source>
</evidence>
<evidence type="ECO:0000313" key="3">
    <source>
        <dbReference type="EMBL" id="GEM00702.1"/>
    </source>
</evidence>
<dbReference type="STRING" id="306540.SAMN05421839_102192"/>
<evidence type="ECO:0000259" key="2">
    <source>
        <dbReference type="SMART" id="SM00363"/>
    </source>
</evidence>
<sequence>MDLYQHFRPEERPFVDHVLDMRDRVEQQFMTLFTDFLDPREAYIFESIIGNDDRFNVDCLFGENQLERTMYALSPYYASVEDKDFPVQLLEASYPAKFIDIKHPDVLGSFLSLGINRKKLGDVTIEETTGIILLLVHQDIAGFVLREFTQIKKAQVTFTEALLGTYRPHPSTWTTHQTTVSSLRLDVLIKEMYQMSRKDAKALIEREWVKVNFKVVESPAFLIEPNDLISVRKKGRARLTSIEGQTKKEKWRILYQRLVQ</sequence>
<keyword evidence="6" id="KW-1185">Reference proteome</keyword>
<dbReference type="EMBL" id="BJWI01000002">
    <property type="protein sequence ID" value="GEM00702.1"/>
    <property type="molecule type" value="Genomic_DNA"/>
</dbReference>
<dbReference type="Gene3D" id="3.10.290.10">
    <property type="entry name" value="RNA-binding S4 domain"/>
    <property type="match status" value="1"/>
</dbReference>
<dbReference type="Proteomes" id="UP000321547">
    <property type="component" value="Unassembled WGS sequence"/>
</dbReference>
<evidence type="ECO:0000313" key="6">
    <source>
        <dbReference type="Proteomes" id="UP000321547"/>
    </source>
</evidence>
<evidence type="ECO:0000313" key="4">
    <source>
        <dbReference type="EMBL" id="SFO99625.1"/>
    </source>
</evidence>
<dbReference type="InterPro" id="IPR012677">
    <property type="entry name" value="Nucleotide-bd_a/b_plait_sf"/>
</dbReference>
<dbReference type="InterPro" id="IPR036986">
    <property type="entry name" value="S4_RNA-bd_sf"/>
</dbReference>
<gene>
    <name evidence="3" type="ORF">HHA03_02340</name>
    <name evidence="4" type="ORF">SAMN05421839_102192</name>
</gene>
<dbReference type="Gene3D" id="3.30.1370.160">
    <property type="match status" value="1"/>
</dbReference>
<dbReference type="EMBL" id="FOXC01000002">
    <property type="protein sequence ID" value="SFO99625.1"/>
    <property type="molecule type" value="Genomic_DNA"/>
</dbReference>
<reference evidence="4 5" key="1">
    <citation type="submission" date="2016-10" db="EMBL/GenBank/DDBJ databases">
        <authorList>
            <person name="de Groot N.N."/>
        </authorList>
    </citation>
    <scope>NUCLEOTIDE SEQUENCE [LARGE SCALE GENOMIC DNA]</scope>
    <source>
        <strain evidence="4 5">DSM 17073</strain>
    </source>
</reference>
<proteinExistence type="predicted"/>
<dbReference type="Pfam" id="PF01479">
    <property type="entry name" value="S4"/>
    <property type="match status" value="1"/>
</dbReference>
<dbReference type="Pfam" id="PF17774">
    <property type="entry name" value="YlmH_RBD"/>
    <property type="match status" value="1"/>
</dbReference>
<dbReference type="RefSeq" id="WP_089829875.1">
    <property type="nucleotide sequence ID" value="NZ_BJWI01000002.1"/>
</dbReference>
<keyword evidence="1" id="KW-0694">RNA-binding</keyword>
<protein>
    <submittedName>
        <fullName evidence="4">RNA-binding protein YlmH, contains S4-like domain</fullName>
    </submittedName>
    <submittedName>
        <fullName evidence="3">S4 RNA-binding protein</fullName>
    </submittedName>
</protein>
<dbReference type="Gene3D" id="3.30.70.330">
    <property type="match status" value="1"/>
</dbReference>
<dbReference type="PROSITE" id="PS50889">
    <property type="entry name" value="S4"/>
    <property type="match status" value="1"/>
</dbReference>
<name>A0A1I5LQV3_9BACI</name>
<dbReference type="Proteomes" id="UP000242243">
    <property type="component" value="Unassembled WGS sequence"/>
</dbReference>
<feature type="domain" description="RNA-binding S4" evidence="2">
    <location>
        <begin position="183"/>
        <end position="245"/>
    </location>
</feature>
<dbReference type="GO" id="GO:0003723">
    <property type="term" value="F:RNA binding"/>
    <property type="evidence" value="ECO:0007669"/>
    <property type="project" value="UniProtKB-KW"/>
</dbReference>
<dbReference type="OrthoDB" id="9812787at2"/>
<dbReference type="AlphaFoldDB" id="A0A1I5LQV3"/>
<dbReference type="SMART" id="SM00363">
    <property type="entry name" value="S4"/>
    <property type="match status" value="1"/>
</dbReference>
<dbReference type="CDD" id="cd00165">
    <property type="entry name" value="S4"/>
    <property type="match status" value="1"/>
</dbReference>
<organism evidence="4 5">
    <name type="scientific">Halolactibacillus halophilus</name>
    <dbReference type="NCBI Taxonomy" id="306540"/>
    <lineage>
        <taxon>Bacteria</taxon>
        <taxon>Bacillati</taxon>
        <taxon>Bacillota</taxon>
        <taxon>Bacilli</taxon>
        <taxon>Bacillales</taxon>
        <taxon>Bacillaceae</taxon>
        <taxon>Halolactibacillus</taxon>
    </lineage>
</organism>
<dbReference type="SUPFAM" id="SSF55174">
    <property type="entry name" value="Alpha-L RNA-binding motif"/>
    <property type="match status" value="1"/>
</dbReference>
<accession>A0A1I5LQV3</accession>
<evidence type="ECO:0000313" key="5">
    <source>
        <dbReference type="Proteomes" id="UP000242243"/>
    </source>
</evidence>
<reference evidence="3 6" key="2">
    <citation type="submission" date="2019-07" db="EMBL/GenBank/DDBJ databases">
        <title>Whole genome shotgun sequence of Halolactibacillus halophilus NBRC 100868.</title>
        <authorList>
            <person name="Hosoyama A."/>
            <person name="Uohara A."/>
            <person name="Ohji S."/>
            <person name="Ichikawa N."/>
        </authorList>
    </citation>
    <scope>NUCLEOTIDE SEQUENCE [LARGE SCALE GENOMIC DNA]</scope>
    <source>
        <strain evidence="3 6">NBRC 100868</strain>
    </source>
</reference>
<dbReference type="InterPro" id="IPR040591">
    <property type="entry name" value="RqcP2_RBD"/>
</dbReference>
<dbReference type="InterPro" id="IPR002942">
    <property type="entry name" value="S4_RNA-bd"/>
</dbReference>